<gene>
    <name evidence="2" type="ORF">BS297_21380</name>
</gene>
<keyword evidence="1" id="KW-0472">Membrane</keyword>
<comment type="caution">
    <text evidence="2">The sequence shown here is derived from an EMBL/GenBank/DDBJ whole genome shotgun (WGS) entry which is preliminary data.</text>
</comment>
<dbReference type="Proteomes" id="UP000325576">
    <property type="component" value="Unassembled WGS sequence"/>
</dbReference>
<evidence type="ECO:0000256" key="1">
    <source>
        <dbReference type="SAM" id="Phobius"/>
    </source>
</evidence>
<dbReference type="AlphaFoldDB" id="A0A5N5DYT5"/>
<keyword evidence="1" id="KW-1133">Transmembrane helix</keyword>
<dbReference type="EMBL" id="MRBO01000576">
    <property type="protein sequence ID" value="KAB2583295.1"/>
    <property type="molecule type" value="Genomic_DNA"/>
</dbReference>
<keyword evidence="1" id="KW-0812">Transmembrane</keyword>
<protein>
    <submittedName>
        <fullName evidence="2">Uncharacterized protein</fullName>
    </submittedName>
</protein>
<accession>A0A5N5DYT5</accession>
<organism evidence="2 3">
    <name type="scientific">Rhodococcus erythropolis</name>
    <name type="common">Arthrobacter picolinophilus</name>
    <dbReference type="NCBI Taxonomy" id="1833"/>
    <lineage>
        <taxon>Bacteria</taxon>
        <taxon>Bacillati</taxon>
        <taxon>Actinomycetota</taxon>
        <taxon>Actinomycetes</taxon>
        <taxon>Mycobacteriales</taxon>
        <taxon>Nocardiaceae</taxon>
        <taxon>Rhodococcus</taxon>
        <taxon>Rhodococcus erythropolis group</taxon>
    </lineage>
</organism>
<feature type="transmembrane region" description="Helical" evidence="1">
    <location>
        <begin position="16"/>
        <end position="36"/>
    </location>
</feature>
<name>A0A5N5DYT5_RHOER</name>
<proteinExistence type="predicted"/>
<sequence>MNAPDNPDQRISRPGVVKHSIFGVLTLAVAALDFTIGTSRTLIAGVGLLALSTYSFLKAAKLRRSPPLEQTGTQNMNDDERDAWQLHHHGADWDEIGTEMGCSPTTAQTLAAAYEKRTDNAAAQTQNTLF</sequence>
<evidence type="ECO:0000313" key="2">
    <source>
        <dbReference type="EMBL" id="KAB2583295.1"/>
    </source>
</evidence>
<reference evidence="2 3" key="1">
    <citation type="journal article" date="2017" name="Poromechanics V (2013)">
        <title>Genomic Characterization of the Arsenic-Tolerant Actinobacterium, &lt;i&gt;Rhodococcus erythropolis&lt;/i&gt; S43.</title>
        <authorList>
            <person name="Retamal-Morales G."/>
            <person name="Mehnert M."/>
            <person name="Schwabe R."/>
            <person name="Tischler D."/>
            <person name="Schloemann M."/>
            <person name="Levican G.J."/>
        </authorList>
    </citation>
    <scope>NUCLEOTIDE SEQUENCE [LARGE SCALE GENOMIC DNA]</scope>
    <source>
        <strain evidence="2 3">S43</strain>
    </source>
</reference>
<evidence type="ECO:0000313" key="3">
    <source>
        <dbReference type="Proteomes" id="UP000325576"/>
    </source>
</evidence>